<dbReference type="AlphaFoldDB" id="A0AAD2H9J4"/>
<evidence type="ECO:0000313" key="1">
    <source>
        <dbReference type="EMBL" id="CAK5271335.1"/>
    </source>
</evidence>
<name>A0AAD2H9J4_9AGAR</name>
<organism evidence="1 2">
    <name type="scientific">Mycena citricolor</name>
    <dbReference type="NCBI Taxonomy" id="2018698"/>
    <lineage>
        <taxon>Eukaryota</taxon>
        <taxon>Fungi</taxon>
        <taxon>Dikarya</taxon>
        <taxon>Basidiomycota</taxon>
        <taxon>Agaricomycotina</taxon>
        <taxon>Agaricomycetes</taxon>
        <taxon>Agaricomycetidae</taxon>
        <taxon>Agaricales</taxon>
        <taxon>Marasmiineae</taxon>
        <taxon>Mycenaceae</taxon>
        <taxon>Mycena</taxon>
    </lineage>
</organism>
<sequence>MCLPMRPPSSFTSPCGPCCIRSPQDFQDCVIHGSSNTFKQARCTRKRGKISSHAEVHRLPSIHLSKNQRNCCVRSLSPNMPWNARRGEMFSTK</sequence>
<accession>A0AAD2H9J4</accession>
<gene>
    <name evidence="1" type="ORF">MYCIT1_LOCUS16311</name>
</gene>
<comment type="caution">
    <text evidence="1">The sequence shown here is derived from an EMBL/GenBank/DDBJ whole genome shotgun (WGS) entry which is preliminary data.</text>
</comment>
<proteinExistence type="predicted"/>
<dbReference type="Proteomes" id="UP001295794">
    <property type="component" value="Unassembled WGS sequence"/>
</dbReference>
<keyword evidence="2" id="KW-1185">Reference proteome</keyword>
<protein>
    <submittedName>
        <fullName evidence="1">Uncharacterized protein</fullName>
    </submittedName>
</protein>
<dbReference type="EMBL" id="CAVNYO010000169">
    <property type="protein sequence ID" value="CAK5271335.1"/>
    <property type="molecule type" value="Genomic_DNA"/>
</dbReference>
<evidence type="ECO:0000313" key="2">
    <source>
        <dbReference type="Proteomes" id="UP001295794"/>
    </source>
</evidence>
<reference evidence="1" key="1">
    <citation type="submission" date="2023-11" db="EMBL/GenBank/DDBJ databases">
        <authorList>
            <person name="De Vega J J."/>
            <person name="De Vega J J."/>
        </authorList>
    </citation>
    <scope>NUCLEOTIDE SEQUENCE</scope>
</reference>